<protein>
    <submittedName>
        <fullName evidence="1">Uncharacterized protein</fullName>
    </submittedName>
</protein>
<gene>
    <name evidence="1" type="ORF">ACFPZN_03995</name>
</gene>
<evidence type="ECO:0000313" key="1">
    <source>
        <dbReference type="EMBL" id="MFC5744770.1"/>
    </source>
</evidence>
<reference evidence="2" key="1">
    <citation type="journal article" date="2019" name="Int. J. Syst. Evol. Microbiol.">
        <title>The Global Catalogue of Microorganisms (GCM) 10K type strain sequencing project: providing services to taxonomists for standard genome sequencing and annotation.</title>
        <authorList>
            <consortium name="The Broad Institute Genomics Platform"/>
            <consortium name="The Broad Institute Genome Sequencing Center for Infectious Disease"/>
            <person name="Wu L."/>
            <person name="Ma J."/>
        </authorList>
    </citation>
    <scope>NUCLEOTIDE SEQUENCE [LARGE SCALE GENOMIC DNA]</scope>
    <source>
        <strain evidence="2">KCTC 42087</strain>
    </source>
</reference>
<comment type="caution">
    <text evidence="1">The sequence shown here is derived from an EMBL/GenBank/DDBJ whole genome shotgun (WGS) entry which is preliminary data.</text>
</comment>
<dbReference type="Proteomes" id="UP001596074">
    <property type="component" value="Unassembled WGS sequence"/>
</dbReference>
<sequence length="92" mass="10019">MAEPTIIVRLDGGPKNVSEYGPFTTRHQAEAFAAFMSAEVDPARVLEAWGVDPEGLLSPVGPLLAWYADSKERPVPRRPAIHLAVTKIGERP</sequence>
<dbReference type="RefSeq" id="WP_378280225.1">
    <property type="nucleotide sequence ID" value="NZ_JBHSON010000004.1"/>
</dbReference>
<dbReference type="EMBL" id="JBHSON010000004">
    <property type="protein sequence ID" value="MFC5744770.1"/>
    <property type="molecule type" value="Genomic_DNA"/>
</dbReference>
<name>A0ABW0ZVE5_9ACTN</name>
<evidence type="ECO:0000313" key="2">
    <source>
        <dbReference type="Proteomes" id="UP001596074"/>
    </source>
</evidence>
<organism evidence="1 2">
    <name type="scientific">Actinomadura rugatobispora</name>
    <dbReference type="NCBI Taxonomy" id="1994"/>
    <lineage>
        <taxon>Bacteria</taxon>
        <taxon>Bacillati</taxon>
        <taxon>Actinomycetota</taxon>
        <taxon>Actinomycetes</taxon>
        <taxon>Streptosporangiales</taxon>
        <taxon>Thermomonosporaceae</taxon>
        <taxon>Actinomadura</taxon>
    </lineage>
</organism>
<proteinExistence type="predicted"/>
<keyword evidence="2" id="KW-1185">Reference proteome</keyword>
<accession>A0ABW0ZVE5</accession>